<evidence type="ECO:0000313" key="3">
    <source>
        <dbReference type="Proteomes" id="UP000007797"/>
    </source>
</evidence>
<protein>
    <submittedName>
        <fullName evidence="2">Uncharacterized protein</fullName>
    </submittedName>
</protein>
<organism evidence="2 3">
    <name type="scientific">Cavenderia fasciculata</name>
    <name type="common">Slime mold</name>
    <name type="synonym">Dictyostelium fasciculatum</name>
    <dbReference type="NCBI Taxonomy" id="261658"/>
    <lineage>
        <taxon>Eukaryota</taxon>
        <taxon>Amoebozoa</taxon>
        <taxon>Evosea</taxon>
        <taxon>Eumycetozoa</taxon>
        <taxon>Dictyostelia</taxon>
        <taxon>Acytosteliales</taxon>
        <taxon>Cavenderiaceae</taxon>
        <taxon>Cavenderia</taxon>
    </lineage>
</organism>
<feature type="compositionally biased region" description="Basic and acidic residues" evidence="1">
    <location>
        <begin position="8"/>
        <end position="21"/>
    </location>
</feature>
<accession>F4PRR7</accession>
<dbReference type="Proteomes" id="UP000007797">
    <property type="component" value="Unassembled WGS sequence"/>
</dbReference>
<reference evidence="3" key="1">
    <citation type="journal article" date="2011" name="Genome Res.">
        <title>Phylogeny-wide analysis of social amoeba genomes highlights ancient origins for complex intercellular communication.</title>
        <authorList>
            <person name="Heidel A.J."/>
            <person name="Lawal H.M."/>
            <person name="Felder M."/>
            <person name="Schilde C."/>
            <person name="Helps N.R."/>
            <person name="Tunggal B."/>
            <person name="Rivero F."/>
            <person name="John U."/>
            <person name="Schleicher M."/>
            <person name="Eichinger L."/>
            <person name="Platzer M."/>
            <person name="Noegel A.A."/>
            <person name="Schaap P."/>
            <person name="Gloeckner G."/>
        </authorList>
    </citation>
    <scope>NUCLEOTIDE SEQUENCE [LARGE SCALE GENOMIC DNA]</scope>
    <source>
        <strain evidence="3">SH3</strain>
    </source>
</reference>
<name>F4PRR7_CACFS</name>
<dbReference type="RefSeq" id="XP_004358416.1">
    <property type="nucleotide sequence ID" value="XM_004358359.1"/>
</dbReference>
<sequence>MPSVLAAEDAKEQAEREGREFTESDWDRIKQTWIQGALEEAIKIVAEVKKMSKTSYFEPPQHFYQSIAASCIDQEEHQSNDCNLPPLAAPHQITLSWLLYLCIKCKDDLNYSKFLNDIQYQDIYMLLKDIVDESTEENEQSIKCQYVLILLEKSEIIQFSSYRRTTTSLLYGYLFNDDSPQTQQRIIDLSNRIADNRAEQSKEEGGQLLVLYYFFETILEIIECQPQQQVNFTFKSEIIVNALINRFASYLENQPIHQDNMIYKISFSAIRLIDPIHFRNLSSRIFNILLKRLLKSKENDQIPKIFMDACRLVGIKYYKQYYLAFMNYFKSMGGGGGGVEEQGNLAKIILNGPCHSDLSIYYPWLLKPILILVRDNDSYRHYFFDYLVRTNKFCLKDMHPYLNHLVTPLCQVDIRVAPYSSLMTRLLKVTVSRPEGLTRLQIQELFMRFAKSIFLSNDLYHQKKLELKEMISVLKLSTIDRDDCCLSANQAIDLMQLWTIRFDQLIQTKWLSLAEKLSRLPAANNVFLEGVTAMFPNQDKKLSESHLLLVDIVSTNKQVLLPLALDYTFTSTMKHAQDILEMRSSTVTSYTFETILLKLKFIIDNTNNNNNYSMLNYQNNYNQNNNSIDSYHNPIQIPVTFKNDLENNCPIFFDIKN</sequence>
<proteinExistence type="predicted"/>
<gene>
    <name evidence="2" type="ORF">DFA_00427</name>
</gene>
<dbReference type="GeneID" id="14872811"/>
<evidence type="ECO:0000313" key="2">
    <source>
        <dbReference type="EMBL" id="EGG20566.1"/>
    </source>
</evidence>
<keyword evidence="3" id="KW-1185">Reference proteome</keyword>
<dbReference type="EMBL" id="GL883010">
    <property type="protein sequence ID" value="EGG20566.1"/>
    <property type="molecule type" value="Genomic_DNA"/>
</dbReference>
<dbReference type="KEGG" id="dfa:DFA_00427"/>
<feature type="region of interest" description="Disordered" evidence="1">
    <location>
        <begin position="1"/>
        <end position="21"/>
    </location>
</feature>
<evidence type="ECO:0000256" key="1">
    <source>
        <dbReference type="SAM" id="MobiDB-lite"/>
    </source>
</evidence>
<dbReference type="AlphaFoldDB" id="F4PRR7"/>